<gene>
    <name evidence="1" type="ORF">JKL49_09595</name>
</gene>
<comment type="caution">
    <text evidence="1">The sequence shown here is derived from an EMBL/GenBank/DDBJ whole genome shotgun (WGS) entry which is preliminary data.</text>
</comment>
<dbReference type="EMBL" id="JAGSGD010000001">
    <property type="protein sequence ID" value="MBR7619640.1"/>
    <property type="molecule type" value="Genomic_DNA"/>
</dbReference>
<organism evidence="1 2">
    <name type="scientific">Phenylobacterium glaciei</name>
    <dbReference type="NCBI Taxonomy" id="2803784"/>
    <lineage>
        <taxon>Bacteria</taxon>
        <taxon>Pseudomonadati</taxon>
        <taxon>Pseudomonadota</taxon>
        <taxon>Alphaproteobacteria</taxon>
        <taxon>Caulobacterales</taxon>
        <taxon>Caulobacteraceae</taxon>
        <taxon>Phenylobacterium</taxon>
    </lineage>
</organism>
<evidence type="ECO:0000313" key="1">
    <source>
        <dbReference type="EMBL" id="MBR7619640.1"/>
    </source>
</evidence>
<dbReference type="PANTHER" id="PTHR38479">
    <property type="entry name" value="LMO0824 PROTEIN"/>
    <property type="match status" value="1"/>
</dbReference>
<dbReference type="AlphaFoldDB" id="A0A941CZS8"/>
<evidence type="ECO:0000313" key="2">
    <source>
        <dbReference type="Proteomes" id="UP000622580"/>
    </source>
</evidence>
<keyword evidence="2" id="KW-1185">Reference proteome</keyword>
<protein>
    <submittedName>
        <fullName evidence="1">AlkZ family DNA glycosylase</fullName>
    </submittedName>
</protein>
<reference evidence="1" key="1">
    <citation type="submission" date="2021-04" db="EMBL/GenBank/DDBJ databases">
        <title>Draft genome assembly of strain Phenylobacterium sp. 20VBR1 using MiniION and Illumina platforms.</title>
        <authorList>
            <person name="Thomas F.A."/>
            <person name="Krishnan K.P."/>
            <person name="Sinha R.K."/>
        </authorList>
    </citation>
    <scope>NUCLEOTIDE SEQUENCE</scope>
    <source>
        <strain evidence="1">20VBR1</strain>
    </source>
</reference>
<name>A0A941CZS8_9CAUL</name>
<dbReference type="InterPro" id="IPR009351">
    <property type="entry name" value="AlkZ-like"/>
</dbReference>
<sequence>MPDATLTDRDLNRALLARQMLLERQPLTPMEALRRLVGVQAQLPRTPFLGLWSRLAGFKPEDLRAAIEAHDVVRATAMRGTLYLMTTSDFLAFRASLRSGETMALPGGTKTTVGELEPVLALARAHFAEPKEFETFRKSLERAGFSDIRIMAYAARQLLPLVQAASDTPYGFSPGGEFVLAKAYLGQDVAAAPAPAELLRRYLAAWGPATPADFSGWSGLKGVAPLFDEIAGDIVTFRDARGKLLYDLKDAPRPGGDIPAPPRFVPDFDAVTQGHQDRARIVPAQHAPRIASKNLQVPPMLLVDGFVAGTWRLETKSKTPTVMVTAFEKFSPKDRQAIEAEAIALAKAFEPAAEPAVVFA</sequence>
<dbReference type="RefSeq" id="WP_215339983.1">
    <property type="nucleotide sequence ID" value="NZ_JAGSGD010000001.1"/>
</dbReference>
<proteinExistence type="predicted"/>
<accession>A0A941CZS8</accession>
<dbReference type="Proteomes" id="UP000622580">
    <property type="component" value="Unassembled WGS sequence"/>
</dbReference>
<dbReference type="Pfam" id="PF06224">
    <property type="entry name" value="AlkZ-like"/>
    <property type="match status" value="1"/>
</dbReference>
<dbReference type="PANTHER" id="PTHR38479:SF2">
    <property type="entry name" value="WINGED HELIX DNA-BINDING DOMAIN-CONTAINING PROTEIN"/>
    <property type="match status" value="1"/>
</dbReference>